<keyword evidence="1" id="KW-0812">Transmembrane</keyword>
<sequence>MAPRDDATADIRFYYGIGAFMIVVYGGAIAAAVLLDLAVVDRRLVPLTVGFLLFMLVYFVSISVQRLEPSDA</sequence>
<protein>
    <submittedName>
        <fullName evidence="2">Uncharacterized protein</fullName>
    </submittedName>
</protein>
<keyword evidence="1" id="KW-0472">Membrane</keyword>
<dbReference type="EMBL" id="RBZW01000055">
    <property type="protein sequence ID" value="THE63892.1"/>
    <property type="molecule type" value="Genomic_DNA"/>
</dbReference>
<organism evidence="2 3">
    <name type="scientific">Salinadaptatus halalkaliphilus</name>
    <dbReference type="NCBI Taxonomy" id="2419781"/>
    <lineage>
        <taxon>Archaea</taxon>
        <taxon>Methanobacteriati</taxon>
        <taxon>Methanobacteriota</taxon>
        <taxon>Stenosarchaea group</taxon>
        <taxon>Halobacteria</taxon>
        <taxon>Halobacteriales</taxon>
        <taxon>Natrialbaceae</taxon>
        <taxon>Salinadaptatus</taxon>
    </lineage>
</organism>
<dbReference type="AlphaFoldDB" id="A0A4S3TIV5"/>
<comment type="caution">
    <text evidence="2">The sequence shown here is derived from an EMBL/GenBank/DDBJ whole genome shotgun (WGS) entry which is preliminary data.</text>
</comment>
<keyword evidence="3" id="KW-1185">Reference proteome</keyword>
<evidence type="ECO:0000313" key="2">
    <source>
        <dbReference type="EMBL" id="THE63892.1"/>
    </source>
</evidence>
<proteinExistence type="predicted"/>
<keyword evidence="1" id="KW-1133">Transmembrane helix</keyword>
<feature type="transmembrane region" description="Helical" evidence="1">
    <location>
        <begin position="44"/>
        <end position="64"/>
    </location>
</feature>
<evidence type="ECO:0000256" key="1">
    <source>
        <dbReference type="SAM" id="Phobius"/>
    </source>
</evidence>
<feature type="transmembrane region" description="Helical" evidence="1">
    <location>
        <begin position="13"/>
        <end position="37"/>
    </location>
</feature>
<evidence type="ECO:0000313" key="3">
    <source>
        <dbReference type="Proteomes" id="UP000318864"/>
    </source>
</evidence>
<accession>A0A4S3TIV5</accession>
<dbReference type="Proteomes" id="UP000318864">
    <property type="component" value="Unassembled WGS sequence"/>
</dbReference>
<dbReference type="RefSeq" id="WP_141465738.1">
    <property type="nucleotide sequence ID" value="NZ_RBZW01000055.1"/>
</dbReference>
<name>A0A4S3TIV5_9EURY</name>
<reference evidence="2 3" key="1">
    <citation type="submission" date="2018-10" db="EMBL/GenBank/DDBJ databases">
        <title>Natronolimnobius sp. XQ-INN 246 isolated from Inner Mongolia Autonomous Region of China.</title>
        <authorList>
            <person name="Xue Q."/>
        </authorList>
    </citation>
    <scope>NUCLEOTIDE SEQUENCE [LARGE SCALE GENOMIC DNA]</scope>
    <source>
        <strain evidence="2 3">XQ-INN 246</strain>
    </source>
</reference>
<gene>
    <name evidence="2" type="ORF">D8Y22_16350</name>
</gene>